<protein>
    <submittedName>
        <fullName evidence="14">HEPACAM family member 2</fullName>
    </submittedName>
</protein>
<evidence type="ECO:0000256" key="1">
    <source>
        <dbReference type="ARBA" id="ARBA00004496"/>
    </source>
</evidence>
<evidence type="ECO:0000256" key="4">
    <source>
        <dbReference type="ARBA" id="ARBA00022729"/>
    </source>
</evidence>
<evidence type="ECO:0000256" key="7">
    <source>
        <dbReference type="ARBA" id="ARBA00023157"/>
    </source>
</evidence>
<evidence type="ECO:0000256" key="2">
    <source>
        <dbReference type="ARBA" id="ARBA00022490"/>
    </source>
</evidence>
<evidence type="ECO:0000256" key="10">
    <source>
        <dbReference type="ARBA" id="ARBA00023319"/>
    </source>
</evidence>
<evidence type="ECO:0000256" key="6">
    <source>
        <dbReference type="ARBA" id="ARBA00023136"/>
    </source>
</evidence>
<keyword evidence="4" id="KW-0732">Signal</keyword>
<keyword evidence="7" id="KW-1015">Disulfide bond</keyword>
<evidence type="ECO:0000259" key="13">
    <source>
        <dbReference type="PROSITE" id="PS50835"/>
    </source>
</evidence>
<evidence type="ECO:0000256" key="12">
    <source>
        <dbReference type="SAM" id="Phobius"/>
    </source>
</evidence>
<feature type="transmembrane region" description="Helical" evidence="12">
    <location>
        <begin position="20"/>
        <end position="40"/>
    </location>
</feature>
<dbReference type="AlphaFoldDB" id="A0AAD5ASV5"/>
<dbReference type="PROSITE" id="PS50835">
    <property type="entry name" value="IG_LIKE"/>
    <property type="match status" value="2"/>
</dbReference>
<reference evidence="14" key="1">
    <citation type="submission" date="2018-07" db="EMBL/GenBank/DDBJ databases">
        <title>Comparative genomics of catfishes provides insights into carnivory and benthic adaptation.</title>
        <authorList>
            <person name="Zhang Y."/>
            <person name="Wang D."/>
            <person name="Peng Z."/>
            <person name="Zheng S."/>
            <person name="Shao F."/>
            <person name="Tao W."/>
        </authorList>
    </citation>
    <scope>NUCLEOTIDE SEQUENCE</scope>
    <source>
        <strain evidence="14">Chongqing</strain>
    </source>
</reference>
<dbReference type="Pfam" id="PF13927">
    <property type="entry name" value="Ig_3"/>
    <property type="match status" value="1"/>
</dbReference>
<evidence type="ECO:0000256" key="8">
    <source>
        <dbReference type="ARBA" id="ARBA00023180"/>
    </source>
</evidence>
<dbReference type="PANTHER" id="PTHR44888:SF1">
    <property type="entry name" value="HEPACAM FAMILY MEMBER 2"/>
    <property type="match status" value="1"/>
</dbReference>
<keyword evidence="10" id="KW-0393">Immunoglobulin domain</keyword>
<dbReference type="SUPFAM" id="SSF48726">
    <property type="entry name" value="Immunoglobulin"/>
    <property type="match status" value="2"/>
</dbReference>
<dbReference type="Proteomes" id="UP001205998">
    <property type="component" value="Unassembled WGS sequence"/>
</dbReference>
<organism evidence="14 15">
    <name type="scientific">Silurus asotus</name>
    <name type="common">Amur catfish</name>
    <name type="synonym">Parasilurus asotus</name>
    <dbReference type="NCBI Taxonomy" id="30991"/>
    <lineage>
        <taxon>Eukaryota</taxon>
        <taxon>Metazoa</taxon>
        <taxon>Chordata</taxon>
        <taxon>Craniata</taxon>
        <taxon>Vertebrata</taxon>
        <taxon>Euteleostomi</taxon>
        <taxon>Actinopterygii</taxon>
        <taxon>Neopterygii</taxon>
        <taxon>Teleostei</taxon>
        <taxon>Ostariophysi</taxon>
        <taxon>Siluriformes</taxon>
        <taxon>Siluridae</taxon>
        <taxon>Silurus</taxon>
    </lineage>
</organism>
<feature type="domain" description="Ig-like" evidence="13">
    <location>
        <begin position="201"/>
        <end position="288"/>
    </location>
</feature>
<dbReference type="GO" id="GO:0012505">
    <property type="term" value="C:endomembrane system"/>
    <property type="evidence" value="ECO:0007669"/>
    <property type="project" value="UniProtKB-SubCell"/>
</dbReference>
<feature type="domain" description="Ig-like" evidence="13">
    <location>
        <begin position="293"/>
        <end position="382"/>
    </location>
</feature>
<evidence type="ECO:0000256" key="9">
    <source>
        <dbReference type="ARBA" id="ARBA00023306"/>
    </source>
</evidence>
<evidence type="ECO:0000256" key="3">
    <source>
        <dbReference type="ARBA" id="ARBA00022692"/>
    </source>
</evidence>
<accession>A0AAD5ASV5</accession>
<dbReference type="InterPro" id="IPR052280">
    <property type="entry name" value="HEPACAM_domain"/>
</dbReference>
<dbReference type="InterPro" id="IPR003598">
    <property type="entry name" value="Ig_sub2"/>
</dbReference>
<comment type="subcellular location">
    <subcellularLocation>
        <location evidence="1">Cytoplasm</location>
    </subcellularLocation>
    <subcellularLocation>
        <location evidence="11">Endomembrane system</location>
        <topology evidence="11">Single-pass type I membrane protein</topology>
    </subcellularLocation>
</comment>
<dbReference type="GO" id="GO:0005737">
    <property type="term" value="C:cytoplasm"/>
    <property type="evidence" value="ECO:0007669"/>
    <property type="project" value="UniProtKB-SubCell"/>
</dbReference>
<comment type="caution">
    <text evidence="14">The sequence shown here is derived from an EMBL/GenBank/DDBJ whole genome shotgun (WGS) entry which is preliminary data.</text>
</comment>
<dbReference type="InterPro" id="IPR013783">
    <property type="entry name" value="Ig-like_fold"/>
</dbReference>
<evidence type="ECO:0000313" key="14">
    <source>
        <dbReference type="EMBL" id="KAI5621831.1"/>
    </source>
</evidence>
<evidence type="ECO:0000256" key="5">
    <source>
        <dbReference type="ARBA" id="ARBA00022989"/>
    </source>
</evidence>
<dbReference type="SMART" id="SM00409">
    <property type="entry name" value="IG"/>
    <property type="match status" value="3"/>
</dbReference>
<dbReference type="PANTHER" id="PTHR44888">
    <property type="entry name" value="HEPACAM FAMILY MEMBER 2-RELATED"/>
    <property type="match status" value="1"/>
</dbReference>
<proteinExistence type="predicted"/>
<name>A0AAD5ASV5_SILAS</name>
<keyword evidence="15" id="KW-1185">Reference proteome</keyword>
<evidence type="ECO:0000313" key="15">
    <source>
        <dbReference type="Proteomes" id="UP001205998"/>
    </source>
</evidence>
<dbReference type="InterPro" id="IPR036179">
    <property type="entry name" value="Ig-like_dom_sf"/>
</dbReference>
<keyword evidence="9" id="KW-0131">Cell cycle</keyword>
<keyword evidence="6 12" id="KW-0472">Membrane</keyword>
<dbReference type="Gene3D" id="2.60.40.10">
    <property type="entry name" value="Immunoglobulins"/>
    <property type="match status" value="3"/>
</dbReference>
<feature type="transmembrane region" description="Helical" evidence="12">
    <location>
        <begin position="61"/>
        <end position="80"/>
    </location>
</feature>
<feature type="transmembrane region" description="Helical" evidence="12">
    <location>
        <begin position="402"/>
        <end position="424"/>
    </location>
</feature>
<sequence>MVTPDPSSHKPTSTLEGRTLIMNMCSWSAAMFGLVVLVKITSTKIHKSYRSLQHKQRADTGSVAAVMNLLLCAMLIISGANTELVSVPSAVDGVLGKSLYIPVENKFNEDEVQFQGTWFQISPELIHLVTFDNNRAIHDLVLKKTVEHITPPNISLNFTRLDEADEGDYKLTIHINHNGVNKSDTVTKNVRITVNEPLSIPVVEKSSKGTLMEDQDNVTLTCTVEKGTKPEFKWFRNNHPVNPSKRHTFLQDNSILQISPVKKEDIGEYSCSVRNPISHFRSQFIELSVYYGPYNLEVNCEQGLKIGEVFTVNQGEMVSFDCLADSNPPNTCVWISRRDNNTEVLMTGPRFEVASHNLGHASKFSCRAFNNVTKKQDETHFTLVVANLGKGKENLVQEESAVSFLTLIGIFSLLIIVCMLVLLLRKSCHAKKGHEDATEDFGIYEFVSIPGKMESREASCRSLTRLDSSRDLHTTIYDVIKHVPETPTLSLLK</sequence>
<dbReference type="SMART" id="SM00408">
    <property type="entry name" value="IGc2"/>
    <property type="match status" value="2"/>
</dbReference>
<dbReference type="InterPro" id="IPR003599">
    <property type="entry name" value="Ig_sub"/>
</dbReference>
<keyword evidence="2" id="KW-0963">Cytoplasm</keyword>
<dbReference type="EMBL" id="MU551628">
    <property type="protein sequence ID" value="KAI5621831.1"/>
    <property type="molecule type" value="Genomic_DNA"/>
</dbReference>
<evidence type="ECO:0000256" key="11">
    <source>
        <dbReference type="ARBA" id="ARBA00046288"/>
    </source>
</evidence>
<keyword evidence="5 12" id="KW-1133">Transmembrane helix</keyword>
<keyword evidence="8" id="KW-0325">Glycoprotein</keyword>
<gene>
    <name evidence="14" type="ORF">C0J50_18588</name>
</gene>
<keyword evidence="3 12" id="KW-0812">Transmembrane</keyword>
<dbReference type="InterPro" id="IPR007110">
    <property type="entry name" value="Ig-like_dom"/>
</dbReference>